<dbReference type="SUPFAM" id="SSF47598">
    <property type="entry name" value="Ribbon-helix-helix"/>
    <property type="match status" value="1"/>
</dbReference>
<dbReference type="InterPro" id="IPR038296">
    <property type="entry name" value="ParD_sf"/>
</dbReference>
<dbReference type="InterPro" id="IPR022789">
    <property type="entry name" value="ParD"/>
</dbReference>
<name>A0A1H8JSS9_9PROT</name>
<dbReference type="RefSeq" id="WP_090314748.1">
    <property type="nucleotide sequence ID" value="NZ_FNOE01000001.1"/>
</dbReference>
<keyword evidence="1" id="KW-1277">Toxin-antitoxin system</keyword>
<dbReference type="OrthoDB" id="8549996at2"/>
<evidence type="ECO:0000313" key="3">
    <source>
        <dbReference type="Proteomes" id="UP000198814"/>
    </source>
</evidence>
<dbReference type="InterPro" id="IPR010985">
    <property type="entry name" value="Ribbon_hlx_hlx"/>
</dbReference>
<dbReference type="Pfam" id="PF09386">
    <property type="entry name" value="ParD"/>
    <property type="match status" value="1"/>
</dbReference>
<keyword evidence="3" id="KW-1185">Reference proteome</keyword>
<evidence type="ECO:0000256" key="1">
    <source>
        <dbReference type="ARBA" id="ARBA00022649"/>
    </source>
</evidence>
<protein>
    <submittedName>
        <fullName evidence="2">Antitoxin ParD</fullName>
    </submittedName>
</protein>
<gene>
    <name evidence="2" type="ORF">SAMN05216333_101286</name>
</gene>
<organism evidence="2 3">
    <name type="scientific">Nitrosomonas oligotropha</name>
    <dbReference type="NCBI Taxonomy" id="42354"/>
    <lineage>
        <taxon>Bacteria</taxon>
        <taxon>Pseudomonadati</taxon>
        <taxon>Pseudomonadota</taxon>
        <taxon>Betaproteobacteria</taxon>
        <taxon>Nitrosomonadales</taxon>
        <taxon>Nitrosomonadaceae</taxon>
        <taxon>Nitrosomonas</taxon>
    </lineage>
</organism>
<evidence type="ECO:0000313" key="2">
    <source>
        <dbReference type="EMBL" id="SEN83437.1"/>
    </source>
</evidence>
<sequence length="83" mass="9364">MSRLSIDLTPEQHQKIKAVAALQGKSIKEYVLAQILPTSSDENMALNELEMLLDERIKSARAGKISKKSVEEIFQEVYSENTK</sequence>
<dbReference type="Gene3D" id="6.10.180.10">
    <property type="entry name" value="Antitoxin ParD"/>
    <property type="match status" value="1"/>
</dbReference>
<reference evidence="3" key="1">
    <citation type="submission" date="2016-10" db="EMBL/GenBank/DDBJ databases">
        <authorList>
            <person name="Varghese N."/>
            <person name="Submissions S."/>
        </authorList>
    </citation>
    <scope>NUCLEOTIDE SEQUENCE [LARGE SCALE GENOMIC DNA]</scope>
    <source>
        <strain evidence="3">Nm76</strain>
    </source>
</reference>
<dbReference type="Proteomes" id="UP000198814">
    <property type="component" value="Unassembled WGS sequence"/>
</dbReference>
<dbReference type="EMBL" id="FODO01000001">
    <property type="protein sequence ID" value="SEN83437.1"/>
    <property type="molecule type" value="Genomic_DNA"/>
</dbReference>
<dbReference type="GO" id="GO:0006355">
    <property type="term" value="P:regulation of DNA-templated transcription"/>
    <property type="evidence" value="ECO:0007669"/>
    <property type="project" value="InterPro"/>
</dbReference>
<dbReference type="STRING" id="42354.SAMN05216333_101286"/>
<dbReference type="AlphaFoldDB" id="A0A1H8JSS9"/>
<proteinExistence type="predicted"/>
<accession>A0A1H8JSS9</accession>